<dbReference type="STRING" id="1080227.A8L45_10025"/>
<gene>
    <name evidence="2" type="ORF">A8L45_10025</name>
</gene>
<name>A0A1C3EJX1_9GAMM</name>
<organism evidence="2 3">
    <name type="scientific">Veronia pacifica</name>
    <dbReference type="NCBI Taxonomy" id="1080227"/>
    <lineage>
        <taxon>Bacteria</taxon>
        <taxon>Pseudomonadati</taxon>
        <taxon>Pseudomonadota</taxon>
        <taxon>Gammaproteobacteria</taxon>
        <taxon>Vibrionales</taxon>
        <taxon>Vibrionaceae</taxon>
        <taxon>Veronia</taxon>
    </lineage>
</organism>
<dbReference type="InterPro" id="IPR009875">
    <property type="entry name" value="PilZ_domain"/>
</dbReference>
<accession>A0A1C3EJX1</accession>
<comment type="caution">
    <text evidence="2">The sequence shown here is derived from an EMBL/GenBank/DDBJ whole genome shotgun (WGS) entry which is preliminary data.</text>
</comment>
<dbReference type="RefSeq" id="WP_068901809.1">
    <property type="nucleotide sequence ID" value="NZ_JBHUIF010000009.1"/>
</dbReference>
<dbReference type="AlphaFoldDB" id="A0A1C3EJX1"/>
<evidence type="ECO:0000313" key="3">
    <source>
        <dbReference type="Proteomes" id="UP000094936"/>
    </source>
</evidence>
<proteinExistence type="predicted"/>
<dbReference type="OrthoDB" id="6208912at2"/>
<dbReference type="Pfam" id="PF07238">
    <property type="entry name" value="PilZ"/>
    <property type="match status" value="1"/>
</dbReference>
<dbReference type="GO" id="GO:0035438">
    <property type="term" value="F:cyclic-di-GMP binding"/>
    <property type="evidence" value="ECO:0007669"/>
    <property type="project" value="InterPro"/>
</dbReference>
<reference evidence="2 3" key="1">
    <citation type="submission" date="2016-05" db="EMBL/GenBank/DDBJ databases">
        <title>Genomic Taxonomy of the Vibrionaceae.</title>
        <authorList>
            <person name="Gomez-Gil B."/>
            <person name="Enciso-Ibarra J."/>
        </authorList>
    </citation>
    <scope>NUCLEOTIDE SEQUENCE [LARGE SCALE GENOMIC DNA]</scope>
    <source>
        <strain evidence="2 3">CAIM 1920</strain>
    </source>
</reference>
<protein>
    <recommendedName>
        <fullName evidence="1">PilZ domain-containing protein</fullName>
    </recommendedName>
</protein>
<evidence type="ECO:0000313" key="2">
    <source>
        <dbReference type="EMBL" id="ODA33537.1"/>
    </source>
</evidence>
<feature type="domain" description="PilZ" evidence="1">
    <location>
        <begin position="148"/>
        <end position="231"/>
    </location>
</feature>
<sequence>MKNNKRNTHQYTQQVNQLLPYFNTDMFEEHLIETTSTLPSSAKLSIKMEIKRLSEPCDKGIDLRGRVIDECRKYIIDGKTLWMNDTCLNYFMSREPIYKSRFTQGLKEEILSLIKPNELSHLVDDPIKNNEKPWLRASFFEYQNSFVRKESRYKLVSAITAVNQSGKILHATSLDISKSGLKIKVSSKYDYQLDDILQIYFFSSPNINELSKIDNAYAYRVVRIGEYSHSKNYISLGLAAVDDYSVVINSINKKNSDPQNKLIEESGGKMNSLKMNTLQSYISKNNSSLTLFLNNDIIQYVYLNHNNSQIWHYWLDDNSTSYLDQIISGKKHELLIKHKEINIYCFSYYDVERKYYFCVTDKELIEDDLLLAWQLSAPHDTWRIFKVRLKEIKENTKKIHVKNINSISHMVTIDDITNTSTKDDYLFNQLSHKNTENLNKYTIFERKSRQIKVIKSNETSVEGDELVNFLLENKKSTSYFLSKEKGRISVYTFFISQLTDFINHILIDKRKAVNLTLEAIYHEELIALLKQTCRKETTQYPQYIELYIGIFQVTRKKTKTLVKQPSDFASYQERREFIHNARTLGQFIALRNQIMPVRDILDSLQGPEVTALLVSASNKIRDFEQELSNLVGLGEISDITDEVLLRYK</sequence>
<keyword evidence="3" id="KW-1185">Reference proteome</keyword>
<dbReference type="EMBL" id="LYBM01000015">
    <property type="protein sequence ID" value="ODA33537.1"/>
    <property type="molecule type" value="Genomic_DNA"/>
</dbReference>
<dbReference type="Proteomes" id="UP000094936">
    <property type="component" value="Unassembled WGS sequence"/>
</dbReference>
<evidence type="ECO:0000259" key="1">
    <source>
        <dbReference type="Pfam" id="PF07238"/>
    </source>
</evidence>